<feature type="compositionally biased region" description="Basic and acidic residues" evidence="7">
    <location>
        <begin position="465"/>
        <end position="485"/>
    </location>
</feature>
<dbReference type="GO" id="GO:0007165">
    <property type="term" value="P:signal transduction"/>
    <property type="evidence" value="ECO:0007669"/>
    <property type="project" value="TreeGrafter"/>
</dbReference>
<evidence type="ECO:0000256" key="4">
    <source>
        <dbReference type="ARBA" id="ARBA00022777"/>
    </source>
</evidence>
<evidence type="ECO:0000313" key="10">
    <source>
        <dbReference type="Proteomes" id="UP000076154"/>
    </source>
</evidence>
<dbReference type="EMBL" id="LUEZ02000010">
    <property type="protein sequence ID" value="RDB29124.1"/>
    <property type="molecule type" value="Genomic_DNA"/>
</dbReference>
<feature type="region of interest" description="Disordered" evidence="7">
    <location>
        <begin position="1"/>
        <end position="22"/>
    </location>
</feature>
<keyword evidence="5 6" id="KW-0067">ATP-binding</keyword>
<comment type="caution">
    <text evidence="9">The sequence shown here is derived from an EMBL/GenBank/DDBJ whole genome shotgun (WGS) entry which is preliminary data.</text>
</comment>
<dbReference type="AlphaFoldDB" id="A0A369KBH9"/>
<dbReference type="SUPFAM" id="SSF56112">
    <property type="entry name" value="Protein kinase-like (PK-like)"/>
    <property type="match status" value="1"/>
</dbReference>
<feature type="compositionally biased region" description="Low complexity" evidence="7">
    <location>
        <begin position="577"/>
        <end position="599"/>
    </location>
</feature>
<keyword evidence="2" id="KW-0808">Transferase</keyword>
<feature type="compositionally biased region" description="Acidic residues" evidence="7">
    <location>
        <begin position="818"/>
        <end position="836"/>
    </location>
</feature>
<feature type="domain" description="Protein kinase" evidence="8">
    <location>
        <begin position="44"/>
        <end position="411"/>
    </location>
</feature>
<reference evidence="9" key="1">
    <citation type="submission" date="2018-04" db="EMBL/GenBank/DDBJ databases">
        <title>Whole genome sequencing of Hypsizygus marmoreus.</title>
        <authorList>
            <person name="Choi I.-G."/>
            <person name="Min B."/>
            <person name="Kim J.-G."/>
            <person name="Kim S."/>
            <person name="Oh Y.-L."/>
            <person name="Kong W.-S."/>
            <person name="Park H."/>
            <person name="Jeong J."/>
            <person name="Song E.-S."/>
        </authorList>
    </citation>
    <scope>NUCLEOTIDE SEQUENCE [LARGE SCALE GENOMIC DNA]</scope>
    <source>
        <strain evidence="9">51987-8</strain>
    </source>
</reference>
<feature type="compositionally biased region" description="Polar residues" evidence="7">
    <location>
        <begin position="1"/>
        <end position="13"/>
    </location>
</feature>
<dbReference type="Proteomes" id="UP000076154">
    <property type="component" value="Unassembled WGS sequence"/>
</dbReference>
<dbReference type="PROSITE" id="PS50011">
    <property type="entry name" value="PROTEIN_KINASE_DOM"/>
    <property type="match status" value="1"/>
</dbReference>
<dbReference type="PANTHER" id="PTHR43895">
    <property type="entry name" value="CALCIUM/CALMODULIN-DEPENDENT PROTEIN KINASE KINASE-RELATED"/>
    <property type="match status" value="1"/>
</dbReference>
<accession>A0A369KBH9</accession>
<dbReference type="InterPro" id="IPR017441">
    <property type="entry name" value="Protein_kinase_ATP_BS"/>
</dbReference>
<feature type="region of interest" description="Disordered" evidence="7">
    <location>
        <begin position="465"/>
        <end position="606"/>
    </location>
</feature>
<evidence type="ECO:0000256" key="5">
    <source>
        <dbReference type="ARBA" id="ARBA00022840"/>
    </source>
</evidence>
<dbReference type="Gene3D" id="1.10.510.10">
    <property type="entry name" value="Transferase(Phosphotransferase) domain 1"/>
    <property type="match status" value="1"/>
</dbReference>
<feature type="region of interest" description="Disordered" evidence="7">
    <location>
        <begin position="726"/>
        <end position="850"/>
    </location>
</feature>
<feature type="region of interest" description="Disordered" evidence="7">
    <location>
        <begin position="619"/>
        <end position="701"/>
    </location>
</feature>
<evidence type="ECO:0000256" key="7">
    <source>
        <dbReference type="SAM" id="MobiDB-lite"/>
    </source>
</evidence>
<keyword evidence="3 6" id="KW-0547">Nucleotide-binding</keyword>
<dbReference type="PANTHER" id="PTHR43895:SF152">
    <property type="entry name" value="SERINE_THREONINE-PROTEIN KINASE TOS3"/>
    <property type="match status" value="1"/>
</dbReference>
<gene>
    <name evidence="9" type="primary">ssp1_0</name>
    <name evidence="9" type="ORF">Hypma_014909</name>
</gene>
<feature type="compositionally biased region" description="Low complexity" evidence="7">
    <location>
        <begin position="625"/>
        <end position="642"/>
    </location>
</feature>
<organism evidence="9 10">
    <name type="scientific">Hypsizygus marmoreus</name>
    <name type="common">White beech mushroom</name>
    <name type="synonym">Agaricus marmoreus</name>
    <dbReference type="NCBI Taxonomy" id="39966"/>
    <lineage>
        <taxon>Eukaryota</taxon>
        <taxon>Fungi</taxon>
        <taxon>Dikarya</taxon>
        <taxon>Basidiomycota</taxon>
        <taxon>Agaricomycotina</taxon>
        <taxon>Agaricomycetes</taxon>
        <taxon>Agaricomycetidae</taxon>
        <taxon>Agaricales</taxon>
        <taxon>Tricholomatineae</taxon>
        <taxon>Lyophyllaceae</taxon>
        <taxon>Hypsizygus</taxon>
    </lineage>
</organism>
<keyword evidence="1" id="KW-0723">Serine/threonine-protein kinase</keyword>
<evidence type="ECO:0000313" key="9">
    <source>
        <dbReference type="EMBL" id="RDB29124.1"/>
    </source>
</evidence>
<sequence>MAANSDSIVQHSPQPVAPFDPGDVVTTDRLEAYMDEGKPMLNNYARHAKIGGGQHGEVYLCYKINTRVPPGDPDRRVPVAMKSVKRDNARAKQMKRLRQQRLPTTEHTPLADKLGTTEAKIRKEIAIMKKCRHPHVVRLFEIIDDRMKEKIYMVMEYLAGGEVKWRNEHDQPILSVEQTRRIIRDAILGLEYLHHQGIIHRDIKPANLLWTEDRRQVKIADFGVSHFSYAQRLAAAGDGAIIEDPEDPILLDDSDLTRRAGTPSFLAPEVVYEHTNEPLASSLSDVPTARSSGIPSIATSQSLTTPSKRPPITKAIDIWALGVTLYCLLFGRTPFVADPAAAGSEWSLYNSICNHGWAVDNVMGADHIPTGGRRPVGDSEGAVVIRLLDHLLQKDVKNRITLEKLKCNKWFLRDLSDPKKWLQLTLPKGKIDVTYGEEQEAMSTVHFRWHWGVVSRRISSLFRRSREANQEGQDARGPVRSDPNVRIRRHRSAALADRRRPDTSDLNIYGSKNDKGKHHAESDPSSEPSSSSGTRPKSIERWPVSSIGGSIAHRGPSPTPKGYHGSPSILIDDRTRPSNTTSAAGSSSASGNVSPQSSPTTTDKPRARFAMFLNTISQWRPNKFSSPQSGSSPSDSAGPSSSTDVTQRTRTISIKAHARTNRPTRRSEEALRYYQRTSTTPRVGSGPLTADRRASSWGQGDQPMEFAEVLSECSSNELNDREMIVGSGGVCNDRSFAPRTPSRLSNVATASPASEPDSGDDDEVEQRFGPSCFDEDSSTIASAFDGGGGWQDGRDLDEDEDDDDGHHHDGDNVNGDLMFEDDDEEEDDSGDPDDDAVTFSPRKRPPPTHD</sequence>
<dbReference type="CDD" id="cd14008">
    <property type="entry name" value="STKc_LKB1_CaMKK"/>
    <property type="match status" value="1"/>
</dbReference>
<dbReference type="FunCoup" id="A0A369KBH9">
    <property type="interactions" value="426"/>
</dbReference>
<dbReference type="InParanoid" id="A0A369KBH9"/>
<protein>
    <submittedName>
        <fullName evidence="9">Serine/threonine-protein kinase ssp1</fullName>
    </submittedName>
</protein>
<dbReference type="GO" id="GO:0005524">
    <property type="term" value="F:ATP binding"/>
    <property type="evidence" value="ECO:0007669"/>
    <property type="project" value="UniProtKB-UniRule"/>
</dbReference>
<dbReference type="OrthoDB" id="68483at2759"/>
<feature type="compositionally biased region" description="Polar residues" evidence="7">
    <location>
        <begin position="742"/>
        <end position="752"/>
    </location>
</feature>
<feature type="compositionally biased region" description="Low complexity" evidence="7">
    <location>
        <begin position="523"/>
        <end position="532"/>
    </location>
</feature>
<dbReference type="InterPro" id="IPR011009">
    <property type="entry name" value="Kinase-like_dom_sf"/>
</dbReference>
<dbReference type="InterPro" id="IPR000719">
    <property type="entry name" value="Prot_kinase_dom"/>
</dbReference>
<evidence type="ECO:0000256" key="3">
    <source>
        <dbReference type="ARBA" id="ARBA00022741"/>
    </source>
</evidence>
<feature type="compositionally biased region" description="Polar residues" evidence="7">
    <location>
        <begin position="643"/>
        <end position="652"/>
    </location>
</feature>
<feature type="binding site" evidence="6">
    <location>
        <position position="82"/>
    </location>
    <ligand>
        <name>ATP</name>
        <dbReference type="ChEBI" id="CHEBI:30616"/>
    </ligand>
</feature>
<dbReference type="STRING" id="39966.A0A369KBH9"/>
<dbReference type="PROSITE" id="PS00107">
    <property type="entry name" value="PROTEIN_KINASE_ATP"/>
    <property type="match status" value="1"/>
</dbReference>
<keyword evidence="4 9" id="KW-0418">Kinase</keyword>
<dbReference type="SMART" id="SM00220">
    <property type="entry name" value="S_TKc"/>
    <property type="match status" value="1"/>
</dbReference>
<dbReference type="Pfam" id="PF00069">
    <property type="entry name" value="Pkinase"/>
    <property type="match status" value="2"/>
</dbReference>
<keyword evidence="10" id="KW-1185">Reference proteome</keyword>
<evidence type="ECO:0000259" key="8">
    <source>
        <dbReference type="PROSITE" id="PS50011"/>
    </source>
</evidence>
<evidence type="ECO:0000256" key="6">
    <source>
        <dbReference type="PROSITE-ProRule" id="PRU10141"/>
    </source>
</evidence>
<feature type="compositionally biased region" description="Basic residues" evidence="7">
    <location>
        <begin position="841"/>
        <end position="850"/>
    </location>
</feature>
<dbReference type="Gene3D" id="3.30.200.20">
    <property type="entry name" value="Phosphorylase Kinase, domain 1"/>
    <property type="match status" value="1"/>
</dbReference>
<name>A0A369KBH9_HYPMA</name>
<proteinExistence type="predicted"/>
<evidence type="ECO:0000256" key="2">
    <source>
        <dbReference type="ARBA" id="ARBA00022679"/>
    </source>
</evidence>
<evidence type="ECO:0000256" key="1">
    <source>
        <dbReference type="ARBA" id="ARBA00022527"/>
    </source>
</evidence>
<dbReference type="GO" id="GO:0004674">
    <property type="term" value="F:protein serine/threonine kinase activity"/>
    <property type="evidence" value="ECO:0007669"/>
    <property type="project" value="UniProtKB-KW"/>
</dbReference>